<dbReference type="STRING" id="555088.DealDRAFT_0459"/>
<comment type="caution">
    <text evidence="3">The sequence shown here is derived from an EMBL/GenBank/DDBJ whole genome shotgun (WGS) entry which is preliminary data.</text>
</comment>
<organism evidence="3 4">
    <name type="scientific">Dethiobacter alkaliphilus AHT 1</name>
    <dbReference type="NCBI Taxonomy" id="555088"/>
    <lineage>
        <taxon>Bacteria</taxon>
        <taxon>Bacillati</taxon>
        <taxon>Bacillota</taxon>
        <taxon>Dethiobacteria</taxon>
        <taxon>Dethiobacterales</taxon>
        <taxon>Dethiobacteraceae</taxon>
        <taxon>Dethiobacter</taxon>
    </lineage>
</organism>
<dbReference type="Proteomes" id="UP000006443">
    <property type="component" value="Unassembled WGS sequence"/>
</dbReference>
<accession>C0GDP6</accession>
<reference evidence="3 4" key="1">
    <citation type="submission" date="2009-02" db="EMBL/GenBank/DDBJ databases">
        <title>Sequencing of the draft genome and assembly of Dethiobacter alkaliphilus AHT 1.</title>
        <authorList>
            <consortium name="US DOE Joint Genome Institute (JGI-PGF)"/>
            <person name="Lucas S."/>
            <person name="Copeland A."/>
            <person name="Lapidus A."/>
            <person name="Glavina del Rio T."/>
            <person name="Dalin E."/>
            <person name="Tice H."/>
            <person name="Bruce D."/>
            <person name="Goodwin L."/>
            <person name="Pitluck S."/>
            <person name="Larimer F."/>
            <person name="Land M.L."/>
            <person name="Hauser L."/>
            <person name="Muyzer G."/>
        </authorList>
    </citation>
    <scope>NUCLEOTIDE SEQUENCE [LARGE SCALE GENOMIC DNA]</scope>
    <source>
        <strain evidence="3 4">AHT 1</strain>
    </source>
</reference>
<name>C0GDP6_DETAL</name>
<evidence type="ECO:0000313" key="3">
    <source>
        <dbReference type="EMBL" id="EEG78529.1"/>
    </source>
</evidence>
<proteinExistence type="predicted"/>
<protein>
    <recommendedName>
        <fullName evidence="2">Inner membrane protein YgaP-like transmembrane domain-containing protein</fullName>
    </recommendedName>
</protein>
<dbReference type="AlphaFoldDB" id="C0GDP6"/>
<evidence type="ECO:0000259" key="2">
    <source>
        <dbReference type="Pfam" id="PF11127"/>
    </source>
</evidence>
<keyword evidence="1" id="KW-0812">Transmembrane</keyword>
<keyword evidence="4" id="KW-1185">Reference proteome</keyword>
<dbReference type="RefSeq" id="WP_008514471.1">
    <property type="nucleotide sequence ID" value="NZ_ACJM01000002.1"/>
</dbReference>
<dbReference type="Pfam" id="PF11127">
    <property type="entry name" value="YgaP-like_TM"/>
    <property type="match status" value="1"/>
</dbReference>
<dbReference type="EMBL" id="ACJM01000002">
    <property type="protein sequence ID" value="EEG78529.1"/>
    <property type="molecule type" value="Genomic_DNA"/>
</dbReference>
<evidence type="ECO:0000256" key="1">
    <source>
        <dbReference type="SAM" id="Phobius"/>
    </source>
</evidence>
<dbReference type="InterPro" id="IPR021309">
    <property type="entry name" value="YgaP-like_TM"/>
</dbReference>
<evidence type="ECO:0000313" key="4">
    <source>
        <dbReference type="Proteomes" id="UP000006443"/>
    </source>
</evidence>
<feature type="transmembrane region" description="Helical" evidence="1">
    <location>
        <begin position="15"/>
        <end position="33"/>
    </location>
</feature>
<feature type="transmembrane region" description="Helical" evidence="1">
    <location>
        <begin position="39"/>
        <end position="57"/>
    </location>
</feature>
<keyword evidence="1" id="KW-1133">Transmembrane helix</keyword>
<dbReference type="OrthoDB" id="9804804at2"/>
<sequence length="59" mass="6315">MYLIRLKRNVGKIDMIVRIILGSILFALGALRVFPGGHLGAVIPVILGAALVVEGVARY</sequence>
<feature type="domain" description="Inner membrane protein YgaP-like transmembrane" evidence="2">
    <location>
        <begin position="7"/>
        <end position="59"/>
    </location>
</feature>
<gene>
    <name evidence="3" type="ORF">DealDRAFT_0459</name>
</gene>
<keyword evidence="1" id="KW-0472">Membrane</keyword>